<proteinExistence type="inferred from homology"/>
<dbReference type="CDD" id="cd00487">
    <property type="entry name" value="Pep_deformylase"/>
    <property type="match status" value="1"/>
</dbReference>
<dbReference type="PANTHER" id="PTHR10458">
    <property type="entry name" value="PEPTIDE DEFORMYLASE"/>
    <property type="match status" value="1"/>
</dbReference>
<dbReference type="EC" id="3.5.1.88" evidence="2 7"/>
<evidence type="ECO:0000256" key="3">
    <source>
        <dbReference type="ARBA" id="ARBA00022723"/>
    </source>
</evidence>
<dbReference type="NCBIfam" id="NF001159">
    <property type="entry name" value="PRK00150.1-3"/>
    <property type="match status" value="1"/>
</dbReference>
<dbReference type="Pfam" id="PF01327">
    <property type="entry name" value="Pep_deformylase"/>
    <property type="match status" value="1"/>
</dbReference>
<comment type="similarity">
    <text evidence="1 7">Belongs to the polypeptide deformylase family.</text>
</comment>
<protein>
    <recommendedName>
        <fullName evidence="2 7">Peptide deformylase</fullName>
        <ecNumber evidence="2 7">3.5.1.88</ecNumber>
    </recommendedName>
</protein>
<dbReference type="HAMAP" id="MF_00163">
    <property type="entry name" value="Pep_deformylase"/>
    <property type="match status" value="1"/>
</dbReference>
<evidence type="ECO:0000256" key="4">
    <source>
        <dbReference type="ARBA" id="ARBA00022801"/>
    </source>
</evidence>
<keyword evidence="3 7" id="KW-0479">Metal-binding</keyword>
<evidence type="ECO:0000256" key="6">
    <source>
        <dbReference type="ARBA" id="ARBA00037114"/>
    </source>
</evidence>
<sequence length="270" mass="30632">MLSQSGIMSISRQVRLIGKTSVLLSAKSELPMWVSLSRMTLSSMTRAEAKTNQKCRCRATAPEESLPRRVMRSVKYRSKLWKPKMKNAPYNHVCQVGDPVLRGKAVPVDPSDIGSNSINQLIEQMVAVMRRGQTVGLSAPQIGVGCQVIVMEYKKKHMQMYSPAIIQQRGIKEFPLKIFINPQMKVLDDTKVTQLEGCESIKGYSAYVERYHAVEITGLSPTGEMQSWKADGFPARIIQHEMDHLQGRLYIDIMDPKSFVDDSWRQWNLE</sequence>
<dbReference type="InterPro" id="IPR036821">
    <property type="entry name" value="Peptide_deformylase_sf"/>
</dbReference>
<keyword evidence="8" id="KW-1185">Reference proteome</keyword>
<reference evidence="9" key="1">
    <citation type="submission" date="2025-08" db="UniProtKB">
        <authorList>
            <consortium name="RefSeq"/>
        </authorList>
    </citation>
    <scope>IDENTIFICATION</scope>
    <source>
        <tissue evidence="9">Testes</tissue>
    </source>
</reference>
<evidence type="ECO:0000256" key="2">
    <source>
        <dbReference type="ARBA" id="ARBA00012175"/>
    </source>
</evidence>
<name>A0ABM0GYS0_SACKO</name>
<keyword evidence="4 7" id="KW-0378">Hydrolase</keyword>
<evidence type="ECO:0000313" key="8">
    <source>
        <dbReference type="Proteomes" id="UP000694865"/>
    </source>
</evidence>
<accession>A0ABM0GYS0</accession>
<keyword evidence="5 7" id="KW-0648">Protein biosynthesis</keyword>
<evidence type="ECO:0000256" key="5">
    <source>
        <dbReference type="ARBA" id="ARBA00022917"/>
    </source>
</evidence>
<organism evidence="8 9">
    <name type="scientific">Saccoglossus kowalevskii</name>
    <name type="common">Acorn worm</name>
    <dbReference type="NCBI Taxonomy" id="10224"/>
    <lineage>
        <taxon>Eukaryota</taxon>
        <taxon>Metazoa</taxon>
        <taxon>Hemichordata</taxon>
        <taxon>Enteropneusta</taxon>
        <taxon>Harrimaniidae</taxon>
        <taxon>Saccoglossus</taxon>
    </lineage>
</organism>
<gene>
    <name evidence="9" type="primary">LOC100367940</name>
</gene>
<dbReference type="PRINTS" id="PR01576">
    <property type="entry name" value="PDEFORMYLASE"/>
</dbReference>
<evidence type="ECO:0000256" key="1">
    <source>
        <dbReference type="ARBA" id="ARBA00010759"/>
    </source>
</evidence>
<dbReference type="Gene3D" id="3.90.45.10">
    <property type="entry name" value="Peptide deformylase"/>
    <property type="match status" value="1"/>
</dbReference>
<dbReference type="GeneID" id="100367940"/>
<comment type="catalytic activity">
    <reaction evidence="7">
        <text>N-terminal N-formyl-L-methionyl-[peptide] + H2O = N-terminal L-methionyl-[peptide] + formate</text>
        <dbReference type="Rhea" id="RHEA:24420"/>
        <dbReference type="Rhea" id="RHEA-COMP:10639"/>
        <dbReference type="Rhea" id="RHEA-COMP:10640"/>
        <dbReference type="ChEBI" id="CHEBI:15377"/>
        <dbReference type="ChEBI" id="CHEBI:15740"/>
        <dbReference type="ChEBI" id="CHEBI:49298"/>
        <dbReference type="ChEBI" id="CHEBI:64731"/>
        <dbReference type="EC" id="3.5.1.88"/>
    </reaction>
</comment>
<evidence type="ECO:0000256" key="7">
    <source>
        <dbReference type="RuleBase" id="RU362111"/>
    </source>
</evidence>
<comment type="function">
    <text evidence="6 7">Removes the formyl group from the N-terminal Met of newly synthesized proteins.</text>
</comment>
<dbReference type="RefSeq" id="XP_002740376.1">
    <property type="nucleotide sequence ID" value="XM_002740330.2"/>
</dbReference>
<evidence type="ECO:0000313" key="9">
    <source>
        <dbReference type="RefSeq" id="XP_002740376.1"/>
    </source>
</evidence>
<dbReference type="SUPFAM" id="SSF56420">
    <property type="entry name" value="Peptide deformylase"/>
    <property type="match status" value="1"/>
</dbReference>
<dbReference type="InterPro" id="IPR023635">
    <property type="entry name" value="Peptide_deformylase"/>
</dbReference>
<dbReference type="PANTHER" id="PTHR10458:SF2">
    <property type="entry name" value="PEPTIDE DEFORMYLASE, MITOCHONDRIAL"/>
    <property type="match status" value="1"/>
</dbReference>
<dbReference type="Proteomes" id="UP000694865">
    <property type="component" value="Unplaced"/>
</dbReference>